<proteinExistence type="predicted"/>
<dbReference type="Proteomes" id="UP000229044">
    <property type="component" value="Unassembled WGS sequence"/>
</dbReference>
<organism evidence="7 8">
    <name type="scientific">Marinobacter guineae</name>
    <dbReference type="NCBI Taxonomy" id="432303"/>
    <lineage>
        <taxon>Bacteria</taxon>
        <taxon>Pseudomonadati</taxon>
        <taxon>Pseudomonadota</taxon>
        <taxon>Gammaproteobacteria</taxon>
        <taxon>Pseudomonadales</taxon>
        <taxon>Marinobacteraceae</taxon>
        <taxon>Marinobacter</taxon>
    </lineage>
</organism>
<evidence type="ECO:0000313" key="7">
    <source>
        <dbReference type="EMBL" id="PHQ27162.1"/>
    </source>
</evidence>
<keyword evidence="2 5" id="KW-0812">Transmembrane</keyword>
<evidence type="ECO:0000256" key="5">
    <source>
        <dbReference type="SAM" id="Phobius"/>
    </source>
</evidence>
<accession>A0A2G1VK60</accession>
<feature type="domain" description="EamA" evidence="6">
    <location>
        <begin position="160"/>
        <end position="292"/>
    </location>
</feature>
<reference evidence="7 8" key="1">
    <citation type="submission" date="2017-09" db="EMBL/GenBank/DDBJ databases">
        <title>The draft genome sequences of Marinobacter guineae M3B.</title>
        <authorList>
            <person name="Cao J."/>
        </authorList>
    </citation>
    <scope>NUCLEOTIDE SEQUENCE [LARGE SCALE GENOMIC DNA]</scope>
    <source>
        <strain evidence="7 8">M3B</strain>
    </source>
</reference>
<dbReference type="Pfam" id="PF00892">
    <property type="entry name" value="EamA"/>
    <property type="match status" value="2"/>
</dbReference>
<dbReference type="InterPro" id="IPR037185">
    <property type="entry name" value="EmrE-like"/>
</dbReference>
<dbReference type="OrthoDB" id="9810556at2"/>
<keyword evidence="3 5" id="KW-1133">Transmembrane helix</keyword>
<feature type="transmembrane region" description="Helical" evidence="5">
    <location>
        <begin position="221"/>
        <end position="241"/>
    </location>
</feature>
<dbReference type="PANTHER" id="PTHR32322:SF9">
    <property type="entry name" value="AMINO-ACID METABOLITE EFFLUX PUMP-RELATED"/>
    <property type="match status" value="1"/>
</dbReference>
<feature type="transmembrane region" description="Helical" evidence="5">
    <location>
        <begin position="188"/>
        <end position="209"/>
    </location>
</feature>
<feature type="transmembrane region" description="Helical" evidence="5">
    <location>
        <begin position="278"/>
        <end position="299"/>
    </location>
</feature>
<evidence type="ECO:0000256" key="2">
    <source>
        <dbReference type="ARBA" id="ARBA00022692"/>
    </source>
</evidence>
<dbReference type="InterPro" id="IPR050638">
    <property type="entry name" value="AA-Vitamin_Transporters"/>
</dbReference>
<feature type="transmembrane region" description="Helical" evidence="5">
    <location>
        <begin position="41"/>
        <end position="62"/>
    </location>
</feature>
<dbReference type="PANTHER" id="PTHR32322">
    <property type="entry name" value="INNER MEMBRANE TRANSPORTER"/>
    <property type="match status" value="1"/>
</dbReference>
<name>A0A2G1VK60_9GAMM</name>
<evidence type="ECO:0000259" key="6">
    <source>
        <dbReference type="Pfam" id="PF00892"/>
    </source>
</evidence>
<feature type="transmembrane region" description="Helical" evidence="5">
    <location>
        <begin position="102"/>
        <end position="122"/>
    </location>
</feature>
<keyword evidence="8" id="KW-1185">Reference proteome</keyword>
<feature type="transmembrane region" description="Helical" evidence="5">
    <location>
        <begin position="14"/>
        <end position="35"/>
    </location>
</feature>
<evidence type="ECO:0000256" key="4">
    <source>
        <dbReference type="ARBA" id="ARBA00023136"/>
    </source>
</evidence>
<keyword evidence="4 5" id="KW-0472">Membrane</keyword>
<feature type="transmembrane region" description="Helical" evidence="5">
    <location>
        <begin position="74"/>
        <end position="96"/>
    </location>
</feature>
<feature type="transmembrane region" description="Helical" evidence="5">
    <location>
        <begin position="158"/>
        <end position="176"/>
    </location>
</feature>
<dbReference type="GO" id="GO:0016020">
    <property type="term" value="C:membrane"/>
    <property type="evidence" value="ECO:0007669"/>
    <property type="project" value="UniProtKB-SubCell"/>
</dbReference>
<evidence type="ECO:0000256" key="1">
    <source>
        <dbReference type="ARBA" id="ARBA00004141"/>
    </source>
</evidence>
<dbReference type="AlphaFoldDB" id="A0A2G1VK60"/>
<dbReference type="SUPFAM" id="SSF103481">
    <property type="entry name" value="Multidrug resistance efflux transporter EmrE"/>
    <property type="match status" value="2"/>
</dbReference>
<comment type="caution">
    <text evidence="7">The sequence shown here is derived from an EMBL/GenBank/DDBJ whole genome shotgun (WGS) entry which is preliminary data.</text>
</comment>
<dbReference type="EMBL" id="NTFI01000001">
    <property type="protein sequence ID" value="PHQ27162.1"/>
    <property type="molecule type" value="Genomic_DNA"/>
</dbReference>
<dbReference type="RefSeq" id="WP_099617231.1">
    <property type="nucleotide sequence ID" value="NZ_KZ319339.1"/>
</dbReference>
<evidence type="ECO:0000313" key="8">
    <source>
        <dbReference type="Proteomes" id="UP000229044"/>
    </source>
</evidence>
<feature type="transmembrane region" description="Helical" evidence="5">
    <location>
        <begin position="253"/>
        <end position="272"/>
    </location>
</feature>
<comment type="subcellular location">
    <subcellularLocation>
        <location evidence="1">Membrane</location>
        <topology evidence="1">Multi-pass membrane protein</topology>
    </subcellularLocation>
</comment>
<evidence type="ECO:0000256" key="3">
    <source>
        <dbReference type="ARBA" id="ARBA00022989"/>
    </source>
</evidence>
<protein>
    <submittedName>
        <fullName evidence="7">EamA family transporter</fullName>
    </submittedName>
</protein>
<dbReference type="InterPro" id="IPR000620">
    <property type="entry name" value="EamA_dom"/>
</dbReference>
<feature type="transmembrane region" description="Helical" evidence="5">
    <location>
        <begin position="134"/>
        <end position="152"/>
    </location>
</feature>
<gene>
    <name evidence="7" type="ORF">CLH62_06190</name>
</gene>
<feature type="domain" description="EamA" evidence="6">
    <location>
        <begin position="16"/>
        <end position="146"/>
    </location>
</feature>
<sequence length="307" mass="31909">MKSTINSSMGIREWAMLFALSLLWGGSFFFIGVAVSDLPPLTIVALRVGLAAIVLWSIAWVIGLRPPKSVKVWVAFLGMGLLNNVIPFTLIAWGQVQIASGLASILNATTPLFTVIFAGMLLSDERFTPLKLGGVAIGFIGVVVMIGAPALADGDGTFAKLAIIGAAVSYGLAGVYGRRFKAMAVNPIVTAAGQVTASALLMAPIALAVDGPLDFAGPSAGTWAAVIGLAVLSTAVAYVLYFKILETAGATNLLLVTLLIPVSAILLGSLFLNESLELIHFMGMALIALGLSAIDGRLWQRRVTGKA</sequence>